<evidence type="ECO:0000313" key="1">
    <source>
        <dbReference type="EMBL" id="KAJ0224399.1"/>
    </source>
</evidence>
<name>A0A9R1WIF8_LACSA</name>
<proteinExistence type="predicted"/>
<sequence>MGVEDSKIEEILFIKISAKSEELQKNTSKSIKNGNTIRPWYTWFRMPADSCFLHMRFIGLFALVDAPAAYPIKGWTGVAALSHVQCETLVYLVSDDSCFLHMRFIGLFALVDAPGMFYVAL</sequence>
<dbReference type="AlphaFoldDB" id="A0A9R1WIF8"/>
<gene>
    <name evidence="1" type="ORF">LSAT_V11C100033060</name>
</gene>
<protein>
    <submittedName>
        <fullName evidence="1">Uncharacterized protein</fullName>
    </submittedName>
</protein>
<accession>A0A9R1WIF8</accession>
<reference evidence="1 2" key="1">
    <citation type="journal article" date="2017" name="Nat. Commun.">
        <title>Genome assembly with in vitro proximity ligation data and whole-genome triplication in lettuce.</title>
        <authorList>
            <person name="Reyes-Chin-Wo S."/>
            <person name="Wang Z."/>
            <person name="Yang X."/>
            <person name="Kozik A."/>
            <person name="Arikit S."/>
            <person name="Song C."/>
            <person name="Xia L."/>
            <person name="Froenicke L."/>
            <person name="Lavelle D.O."/>
            <person name="Truco M.J."/>
            <person name="Xia R."/>
            <person name="Zhu S."/>
            <person name="Xu C."/>
            <person name="Xu H."/>
            <person name="Xu X."/>
            <person name="Cox K."/>
            <person name="Korf I."/>
            <person name="Meyers B.C."/>
            <person name="Michelmore R.W."/>
        </authorList>
    </citation>
    <scope>NUCLEOTIDE SEQUENCE [LARGE SCALE GENOMIC DNA]</scope>
    <source>
        <strain evidence="2">cv. Salinas</strain>
        <tissue evidence="1">Seedlings</tissue>
    </source>
</reference>
<keyword evidence="2" id="KW-1185">Reference proteome</keyword>
<comment type="caution">
    <text evidence="1">The sequence shown here is derived from an EMBL/GenBank/DDBJ whole genome shotgun (WGS) entry which is preliminary data.</text>
</comment>
<evidence type="ECO:0000313" key="2">
    <source>
        <dbReference type="Proteomes" id="UP000235145"/>
    </source>
</evidence>
<dbReference type="Proteomes" id="UP000235145">
    <property type="component" value="Unassembled WGS sequence"/>
</dbReference>
<organism evidence="1 2">
    <name type="scientific">Lactuca sativa</name>
    <name type="common">Garden lettuce</name>
    <dbReference type="NCBI Taxonomy" id="4236"/>
    <lineage>
        <taxon>Eukaryota</taxon>
        <taxon>Viridiplantae</taxon>
        <taxon>Streptophyta</taxon>
        <taxon>Embryophyta</taxon>
        <taxon>Tracheophyta</taxon>
        <taxon>Spermatophyta</taxon>
        <taxon>Magnoliopsida</taxon>
        <taxon>eudicotyledons</taxon>
        <taxon>Gunneridae</taxon>
        <taxon>Pentapetalae</taxon>
        <taxon>asterids</taxon>
        <taxon>campanulids</taxon>
        <taxon>Asterales</taxon>
        <taxon>Asteraceae</taxon>
        <taxon>Cichorioideae</taxon>
        <taxon>Cichorieae</taxon>
        <taxon>Lactucinae</taxon>
        <taxon>Lactuca</taxon>
    </lineage>
</organism>
<dbReference type="EMBL" id="NBSK02000001">
    <property type="protein sequence ID" value="KAJ0224399.1"/>
    <property type="molecule type" value="Genomic_DNA"/>
</dbReference>